<protein>
    <submittedName>
        <fullName evidence="4">DUF11 domain-containing protein</fullName>
    </submittedName>
</protein>
<dbReference type="PANTHER" id="PTHR34819:SF3">
    <property type="entry name" value="CELL SURFACE PROTEIN"/>
    <property type="match status" value="1"/>
</dbReference>
<dbReference type="InterPro" id="IPR008966">
    <property type="entry name" value="Adhesion_dom_sf"/>
</dbReference>
<feature type="domain" description="DUF11" evidence="3">
    <location>
        <begin position="70"/>
        <end position="176"/>
    </location>
</feature>
<dbReference type="RefSeq" id="WP_187813237.1">
    <property type="nucleotide sequence ID" value="NZ_JACTVJ010000005.1"/>
</dbReference>
<reference evidence="4 5" key="1">
    <citation type="submission" date="2020-08" db="EMBL/GenBank/DDBJ databases">
        <title>Genemic of Streptomyces polyaspartic.</title>
        <authorList>
            <person name="Liu W."/>
        </authorList>
    </citation>
    <scope>NUCLEOTIDE SEQUENCE [LARGE SCALE GENOMIC DNA]</scope>
    <source>
        <strain evidence="4 5">TRM66268-LWL</strain>
    </source>
</reference>
<accession>A0ABR7SB90</accession>
<feature type="region of interest" description="Disordered" evidence="1">
    <location>
        <begin position="279"/>
        <end position="342"/>
    </location>
</feature>
<feature type="region of interest" description="Disordered" evidence="1">
    <location>
        <begin position="144"/>
        <end position="203"/>
    </location>
</feature>
<dbReference type="EMBL" id="JACTVJ010000005">
    <property type="protein sequence ID" value="MBC9712741.1"/>
    <property type="molecule type" value="Genomic_DNA"/>
</dbReference>
<feature type="domain" description="DUF11" evidence="3">
    <location>
        <begin position="189"/>
        <end position="303"/>
    </location>
</feature>
<evidence type="ECO:0000313" key="4">
    <source>
        <dbReference type="EMBL" id="MBC9712741.1"/>
    </source>
</evidence>
<dbReference type="SUPFAM" id="SSF49401">
    <property type="entry name" value="Bacterial adhesins"/>
    <property type="match status" value="1"/>
</dbReference>
<evidence type="ECO:0000256" key="1">
    <source>
        <dbReference type="SAM" id="MobiDB-lite"/>
    </source>
</evidence>
<dbReference type="InterPro" id="IPR047589">
    <property type="entry name" value="DUF11_rpt"/>
</dbReference>
<evidence type="ECO:0000259" key="3">
    <source>
        <dbReference type="Pfam" id="PF01345"/>
    </source>
</evidence>
<dbReference type="PANTHER" id="PTHR34819">
    <property type="entry name" value="LARGE CYSTEINE-RICH PERIPLASMIC PROTEIN OMCB"/>
    <property type="match status" value="1"/>
</dbReference>
<feature type="region of interest" description="Disordered" evidence="1">
    <location>
        <begin position="410"/>
        <end position="463"/>
    </location>
</feature>
<feature type="domain" description="DUF11" evidence="3">
    <location>
        <begin position="325"/>
        <end position="439"/>
    </location>
</feature>
<name>A0ABR7SB90_9ACTN</name>
<feature type="compositionally biased region" description="Polar residues" evidence="1">
    <location>
        <begin position="414"/>
        <end position="439"/>
    </location>
</feature>
<dbReference type="NCBIfam" id="TIGR01451">
    <property type="entry name" value="B_ant_repeat"/>
    <property type="match status" value="3"/>
</dbReference>
<dbReference type="Proteomes" id="UP000642284">
    <property type="component" value="Unassembled WGS sequence"/>
</dbReference>
<dbReference type="Gene3D" id="2.60.40.740">
    <property type="match status" value="3"/>
</dbReference>
<gene>
    <name evidence="4" type="ORF">H9Y04_09165</name>
</gene>
<feature type="signal peptide" evidence="2">
    <location>
        <begin position="1"/>
        <end position="27"/>
    </location>
</feature>
<organism evidence="4 5">
    <name type="scientific">Streptomyces polyasparticus</name>
    <dbReference type="NCBI Taxonomy" id="2767826"/>
    <lineage>
        <taxon>Bacteria</taxon>
        <taxon>Bacillati</taxon>
        <taxon>Actinomycetota</taxon>
        <taxon>Actinomycetes</taxon>
        <taxon>Kitasatosporales</taxon>
        <taxon>Streptomycetaceae</taxon>
        <taxon>Streptomyces</taxon>
    </lineage>
</organism>
<proteinExistence type="predicted"/>
<keyword evidence="2" id="KW-0732">Signal</keyword>
<dbReference type="InterPro" id="IPR001434">
    <property type="entry name" value="OmcB-like_DUF11"/>
</dbReference>
<evidence type="ECO:0000313" key="5">
    <source>
        <dbReference type="Proteomes" id="UP000642284"/>
    </source>
</evidence>
<dbReference type="NCBIfam" id="TIGR04226">
    <property type="entry name" value="RrgB_K2N_iso_D2"/>
    <property type="match status" value="2"/>
</dbReference>
<feature type="chain" id="PRO_5046029307" evidence="2">
    <location>
        <begin position="28"/>
        <end position="463"/>
    </location>
</feature>
<dbReference type="PROSITE" id="PS51257">
    <property type="entry name" value="PROKAR_LIPOPROTEIN"/>
    <property type="match status" value="1"/>
</dbReference>
<dbReference type="InterPro" id="IPR051172">
    <property type="entry name" value="Chlamydia_OmcB"/>
</dbReference>
<sequence>MTTTKRRWRLASATVVATLSCAVPLCAAPTALAQATTAPSPTKAGADLSLTADVTIQRPHQSAATRGMAPVPPGGIVTYTLTAKNSGPSVAKNAKVTDTLPAGLTFVSSTDDCTAAGQKVTCGPVDVLAVGASKTWTFQTRVDSGYTGDGTDLKNNAVISSDTKDPQGANNSASAELPGGGGIGTPSADLSTEKTAVGTEKVSPGQEYEYTITTKNAGPSDATKVVATDNLPAPISFVSSSDGCTAEGQTVTCTADVVKNGAAKSWTFKVKLDSAYKGDGTDLKNTASSSSEVEDPNSENGESTPVDPPGAEEGEGGIIGKPSADLSTEKTAVGTEKVSPGQEYEYTITTKNAGPSDATKVVATDELPKPLTFVSSSDGCTATGQTVTCTADVVKNGAAKSWTFKVKLDPAYTGTGSDIKNTASSSSEVDDPNSGNGESTPVDPPGGTVAEPLADLEVTKTSS</sequence>
<dbReference type="InterPro" id="IPR026466">
    <property type="entry name" value="Fim_isopep_form_D2_dom"/>
</dbReference>
<keyword evidence="5" id="KW-1185">Reference proteome</keyword>
<evidence type="ECO:0000256" key="2">
    <source>
        <dbReference type="SAM" id="SignalP"/>
    </source>
</evidence>
<comment type="caution">
    <text evidence="4">The sequence shown here is derived from an EMBL/GenBank/DDBJ whole genome shotgun (WGS) entry which is preliminary data.</text>
</comment>
<dbReference type="Pfam" id="PF01345">
    <property type="entry name" value="DUF11"/>
    <property type="match status" value="3"/>
</dbReference>